<evidence type="ECO:0000313" key="1">
    <source>
        <dbReference type="Proteomes" id="UP000189701"/>
    </source>
</evidence>
<evidence type="ECO:0000313" key="2">
    <source>
        <dbReference type="RefSeq" id="XP_009787353.1"/>
    </source>
</evidence>
<organism evidence="1 2">
    <name type="scientific">Nicotiana sylvestris</name>
    <name type="common">Wood tobacco</name>
    <name type="synonym">South American tobacco</name>
    <dbReference type="NCBI Taxonomy" id="4096"/>
    <lineage>
        <taxon>Eukaryota</taxon>
        <taxon>Viridiplantae</taxon>
        <taxon>Streptophyta</taxon>
        <taxon>Embryophyta</taxon>
        <taxon>Tracheophyta</taxon>
        <taxon>Spermatophyta</taxon>
        <taxon>Magnoliopsida</taxon>
        <taxon>eudicotyledons</taxon>
        <taxon>Gunneridae</taxon>
        <taxon>Pentapetalae</taxon>
        <taxon>asterids</taxon>
        <taxon>lamiids</taxon>
        <taxon>Solanales</taxon>
        <taxon>Solanaceae</taxon>
        <taxon>Nicotianoideae</taxon>
        <taxon>Nicotianeae</taxon>
        <taxon>Nicotiana</taxon>
    </lineage>
</organism>
<dbReference type="AlphaFoldDB" id="A0A1U7X919"/>
<dbReference type="Proteomes" id="UP000189701">
    <property type="component" value="Unplaced"/>
</dbReference>
<reference evidence="1" key="1">
    <citation type="journal article" date="2013" name="Genome Biol.">
        <title>Reference genomes and transcriptomes of Nicotiana sylvestris and Nicotiana tomentosiformis.</title>
        <authorList>
            <person name="Sierro N."/>
            <person name="Battey J.N."/>
            <person name="Ouadi S."/>
            <person name="Bovet L."/>
            <person name="Goepfert S."/>
            <person name="Bakaher N."/>
            <person name="Peitsch M.C."/>
            <person name="Ivanov N.V."/>
        </authorList>
    </citation>
    <scope>NUCLEOTIDE SEQUENCE [LARGE SCALE GENOMIC DNA]</scope>
</reference>
<protein>
    <submittedName>
        <fullName evidence="2">Uncharacterized protein LOC104235318</fullName>
    </submittedName>
</protein>
<gene>
    <name evidence="2" type="primary">LOC104235318</name>
</gene>
<reference evidence="2" key="2">
    <citation type="submission" date="2025-08" db="UniProtKB">
        <authorList>
            <consortium name="RefSeq"/>
        </authorList>
    </citation>
    <scope>IDENTIFICATION</scope>
    <source>
        <tissue evidence="2">Leaf</tissue>
    </source>
</reference>
<accession>A0A1U7X919</accession>
<sequence>MVHREPTSVITFNPHSTFQKKTQQNCPNFIHQNPNSTIYTRFCLYSIYFYDSKVPKVKAMQQLSRYMSLQEMARDFRFEDLSFPNRGFELSLQGNRTQRFEDLSFPISAGTKSRSPETNCNRARRSKIQRHPELAGNELQQPHFPATILLRHQQPLDLQPSLSWAILDTTDARRTVAGNFRSGSEVDISTPSLIH</sequence>
<proteinExistence type="predicted"/>
<name>A0A1U7X919_NICSY</name>
<dbReference type="RefSeq" id="XP_009787353.1">
    <property type="nucleotide sequence ID" value="XM_009789051.1"/>
</dbReference>
<keyword evidence="1" id="KW-1185">Reference proteome</keyword>